<dbReference type="AlphaFoldDB" id="A0A6J4HR69"/>
<feature type="signal peptide" evidence="2">
    <location>
        <begin position="1"/>
        <end position="18"/>
    </location>
</feature>
<dbReference type="EMBL" id="CADCTA010000050">
    <property type="protein sequence ID" value="CAA9229537.1"/>
    <property type="molecule type" value="Genomic_DNA"/>
</dbReference>
<dbReference type="InterPro" id="IPR050300">
    <property type="entry name" value="GDXG_lipolytic_enzyme"/>
</dbReference>
<protein>
    <recommendedName>
        <fullName evidence="3">BD-FAE-like domain-containing protein</fullName>
    </recommendedName>
</protein>
<sequence length="308" mass="33112">MKSLILLTLCLLALPSMVAETTPPPSPTPASAAPLSWSELTKMPLPSAGERINYGDVSQQFGELRVPKGDGPFPVVVLIHGGCWLSSFDYVYITRLAAWLTERGVATWTIEYRRLGDEGGGWPGTFRDVAAATDALREVAKKAPLDLQRVYSAGHSAGGQLALWLASRATLPKESELFVPDPMRIRGVIGLAAITDLAQYRIGPEKSCHSSVEPLLGGNPEKVGNRYAETSPIQRLPLGVRQIFVQGERDPIVDPKSVARYVEAAKTAGDDVVLLPLPALGHFETSVPLPSTEAAFTEALRLLLEAAP</sequence>
<reference evidence="4" key="1">
    <citation type="submission" date="2020-02" db="EMBL/GenBank/DDBJ databases">
        <authorList>
            <person name="Meier V. D."/>
        </authorList>
    </citation>
    <scope>NUCLEOTIDE SEQUENCE</scope>
    <source>
        <strain evidence="4">AVDCRST_MAG42</strain>
    </source>
</reference>
<keyword evidence="2" id="KW-0732">Signal</keyword>
<dbReference type="Gene3D" id="3.40.50.1820">
    <property type="entry name" value="alpha/beta hydrolase"/>
    <property type="match status" value="1"/>
</dbReference>
<proteinExistence type="predicted"/>
<evidence type="ECO:0000256" key="2">
    <source>
        <dbReference type="SAM" id="SignalP"/>
    </source>
</evidence>
<evidence type="ECO:0000313" key="4">
    <source>
        <dbReference type="EMBL" id="CAA9229537.1"/>
    </source>
</evidence>
<gene>
    <name evidence="4" type="ORF">AVDCRST_MAG42-1054</name>
</gene>
<keyword evidence="1" id="KW-0378">Hydrolase</keyword>
<accession>A0A6J4HR69</accession>
<feature type="domain" description="BD-FAE-like" evidence="3">
    <location>
        <begin position="68"/>
        <end position="256"/>
    </location>
</feature>
<feature type="chain" id="PRO_5026762374" description="BD-FAE-like domain-containing protein" evidence="2">
    <location>
        <begin position="19"/>
        <end position="308"/>
    </location>
</feature>
<dbReference type="GO" id="GO:0016787">
    <property type="term" value="F:hydrolase activity"/>
    <property type="evidence" value="ECO:0007669"/>
    <property type="project" value="UniProtKB-KW"/>
</dbReference>
<dbReference type="InterPro" id="IPR049492">
    <property type="entry name" value="BD-FAE-like_dom"/>
</dbReference>
<evidence type="ECO:0000259" key="3">
    <source>
        <dbReference type="Pfam" id="PF20434"/>
    </source>
</evidence>
<dbReference type="PANTHER" id="PTHR48081">
    <property type="entry name" value="AB HYDROLASE SUPERFAMILY PROTEIN C4A8.06C"/>
    <property type="match status" value="1"/>
</dbReference>
<dbReference type="Pfam" id="PF20434">
    <property type="entry name" value="BD-FAE"/>
    <property type="match status" value="1"/>
</dbReference>
<dbReference type="InterPro" id="IPR029058">
    <property type="entry name" value="AB_hydrolase_fold"/>
</dbReference>
<dbReference type="SUPFAM" id="SSF53474">
    <property type="entry name" value="alpha/beta-Hydrolases"/>
    <property type="match status" value="1"/>
</dbReference>
<evidence type="ECO:0000256" key="1">
    <source>
        <dbReference type="ARBA" id="ARBA00022801"/>
    </source>
</evidence>
<name>A0A6J4HR69_9BACT</name>
<organism evidence="4">
    <name type="scientific">uncultured Chthoniobacterales bacterium</name>
    <dbReference type="NCBI Taxonomy" id="1836801"/>
    <lineage>
        <taxon>Bacteria</taxon>
        <taxon>Pseudomonadati</taxon>
        <taxon>Verrucomicrobiota</taxon>
        <taxon>Spartobacteria</taxon>
        <taxon>Chthoniobacterales</taxon>
        <taxon>environmental samples</taxon>
    </lineage>
</organism>